<evidence type="ECO:0000256" key="3">
    <source>
        <dbReference type="ARBA" id="ARBA00022692"/>
    </source>
</evidence>
<comment type="subcellular location">
    <subcellularLocation>
        <location evidence="1">Cell membrane</location>
        <topology evidence="1">Multi-pass membrane protein</topology>
    </subcellularLocation>
</comment>
<dbReference type="Pfam" id="PF13567">
    <property type="entry name" value="DUF4131"/>
    <property type="match status" value="1"/>
</dbReference>
<feature type="transmembrane region" description="Helical" evidence="6">
    <location>
        <begin position="49"/>
        <end position="67"/>
    </location>
</feature>
<keyword evidence="2" id="KW-1003">Cell membrane</keyword>
<dbReference type="CDD" id="cd07731">
    <property type="entry name" value="ComA-like_MBL-fold"/>
    <property type="match status" value="1"/>
</dbReference>
<keyword evidence="4 6" id="KW-1133">Transmembrane helix</keyword>
<dbReference type="Pfam" id="PF03772">
    <property type="entry name" value="Competence"/>
    <property type="match status" value="1"/>
</dbReference>
<evidence type="ECO:0000259" key="7">
    <source>
        <dbReference type="SMART" id="SM00849"/>
    </source>
</evidence>
<dbReference type="SUPFAM" id="SSF56281">
    <property type="entry name" value="Metallo-hydrolase/oxidoreductase"/>
    <property type="match status" value="1"/>
</dbReference>
<evidence type="ECO:0000256" key="4">
    <source>
        <dbReference type="ARBA" id="ARBA00022989"/>
    </source>
</evidence>
<dbReference type="NCBIfam" id="TIGR00360">
    <property type="entry name" value="ComEC_N-term"/>
    <property type="match status" value="1"/>
</dbReference>
<dbReference type="NCBIfam" id="TIGR00361">
    <property type="entry name" value="ComEC_Rec2"/>
    <property type="match status" value="1"/>
</dbReference>
<organism evidence="8 9">
    <name type="scientific">Candidatus Onthocola gallistercoris</name>
    <dbReference type="NCBI Taxonomy" id="2840876"/>
    <lineage>
        <taxon>Bacteria</taxon>
        <taxon>Bacillati</taxon>
        <taxon>Bacillota</taxon>
        <taxon>Bacilli</taxon>
        <taxon>Candidatus Onthocola</taxon>
    </lineage>
</organism>
<evidence type="ECO:0000256" key="1">
    <source>
        <dbReference type="ARBA" id="ARBA00004651"/>
    </source>
</evidence>
<comment type="caution">
    <text evidence="8">The sequence shown here is derived from an EMBL/GenBank/DDBJ whole genome shotgun (WGS) entry which is preliminary data.</text>
</comment>
<feature type="transmembrane region" description="Helical" evidence="6">
    <location>
        <begin position="330"/>
        <end position="348"/>
    </location>
</feature>
<reference evidence="8" key="2">
    <citation type="journal article" date="2021" name="PeerJ">
        <title>Extensive microbial diversity within the chicken gut microbiome revealed by metagenomics and culture.</title>
        <authorList>
            <person name="Gilroy R."/>
            <person name="Ravi A."/>
            <person name="Getino M."/>
            <person name="Pursley I."/>
            <person name="Horton D.L."/>
            <person name="Alikhan N.F."/>
            <person name="Baker D."/>
            <person name="Gharbi K."/>
            <person name="Hall N."/>
            <person name="Watson M."/>
            <person name="Adriaenssens E.M."/>
            <person name="Foster-Nyarko E."/>
            <person name="Jarju S."/>
            <person name="Secka A."/>
            <person name="Antonio M."/>
            <person name="Oren A."/>
            <person name="Chaudhuri R.R."/>
            <person name="La Ragione R."/>
            <person name="Hildebrand F."/>
            <person name="Pallen M.J."/>
        </authorList>
    </citation>
    <scope>NUCLEOTIDE SEQUENCE</scope>
    <source>
        <strain evidence="8">CHK187-14744</strain>
    </source>
</reference>
<dbReference type="Proteomes" id="UP000824164">
    <property type="component" value="Unassembled WGS sequence"/>
</dbReference>
<evidence type="ECO:0000313" key="8">
    <source>
        <dbReference type="EMBL" id="HIU02955.1"/>
    </source>
</evidence>
<evidence type="ECO:0000256" key="2">
    <source>
        <dbReference type="ARBA" id="ARBA00022475"/>
    </source>
</evidence>
<dbReference type="PANTHER" id="PTHR30619">
    <property type="entry name" value="DNA INTERNALIZATION/COMPETENCE PROTEIN COMEC/REC2"/>
    <property type="match status" value="1"/>
</dbReference>
<feature type="transmembrane region" description="Helical" evidence="6">
    <location>
        <begin position="265"/>
        <end position="285"/>
    </location>
</feature>
<reference evidence="8" key="1">
    <citation type="submission" date="2020-10" db="EMBL/GenBank/DDBJ databases">
        <authorList>
            <person name="Gilroy R."/>
        </authorList>
    </citation>
    <scope>NUCLEOTIDE SEQUENCE</scope>
    <source>
        <strain evidence="8">CHK187-14744</strain>
    </source>
</reference>
<dbReference type="InterPro" id="IPR004797">
    <property type="entry name" value="Competence_ComEC/Rec2"/>
</dbReference>
<dbReference type="SMART" id="SM00849">
    <property type="entry name" value="Lactamase_B"/>
    <property type="match status" value="1"/>
</dbReference>
<feature type="transmembrane region" description="Helical" evidence="6">
    <location>
        <begin position="369"/>
        <end position="389"/>
    </location>
</feature>
<dbReference type="Gene3D" id="3.60.15.10">
    <property type="entry name" value="Ribonuclease Z/Hydroxyacylglutathione hydrolase-like"/>
    <property type="match status" value="1"/>
</dbReference>
<accession>A0A9D1HHW6</accession>
<dbReference type="PANTHER" id="PTHR30619:SF7">
    <property type="entry name" value="BETA-LACTAMASE DOMAIN PROTEIN"/>
    <property type="match status" value="1"/>
</dbReference>
<dbReference type="InterPro" id="IPR001279">
    <property type="entry name" value="Metallo-B-lactamas"/>
</dbReference>
<dbReference type="Pfam" id="PF00753">
    <property type="entry name" value="Lactamase_B"/>
    <property type="match status" value="1"/>
</dbReference>
<name>A0A9D1HHW6_9FIRM</name>
<dbReference type="AlphaFoldDB" id="A0A9D1HHW6"/>
<gene>
    <name evidence="8" type="ORF">IAB63_06865</name>
</gene>
<feature type="transmembrane region" description="Helical" evidence="6">
    <location>
        <begin position="456"/>
        <end position="478"/>
    </location>
</feature>
<feature type="domain" description="Metallo-beta-lactamase" evidence="7">
    <location>
        <begin position="522"/>
        <end position="720"/>
    </location>
</feature>
<evidence type="ECO:0000313" key="9">
    <source>
        <dbReference type="Proteomes" id="UP000824164"/>
    </source>
</evidence>
<dbReference type="GO" id="GO:0030420">
    <property type="term" value="P:establishment of competence for transformation"/>
    <property type="evidence" value="ECO:0007669"/>
    <property type="project" value="InterPro"/>
</dbReference>
<keyword evidence="3 6" id="KW-0812">Transmembrane</keyword>
<dbReference type="InterPro" id="IPR035681">
    <property type="entry name" value="ComA-like_MBL"/>
</dbReference>
<keyword evidence="5 6" id="KW-0472">Membrane</keyword>
<feature type="transmembrane region" description="Helical" evidence="6">
    <location>
        <begin position="6"/>
        <end position="37"/>
    </location>
</feature>
<dbReference type="InterPro" id="IPR025405">
    <property type="entry name" value="DUF4131"/>
</dbReference>
<evidence type="ECO:0000256" key="5">
    <source>
        <dbReference type="ARBA" id="ARBA00023136"/>
    </source>
</evidence>
<feature type="transmembrane region" description="Helical" evidence="6">
    <location>
        <begin position="395"/>
        <end position="420"/>
    </location>
</feature>
<sequence>MKGRTLMGLGIACIIGVAAAFGPGIWLPAVGLMILWIIGLLKAEKAQKIYLAVFSAFLILGFLRGMAVRKEWEGFLLEATVHEGGQRIFSGRVTEVKKTERSFQCYMENGGEKILCRLEDFPEREIYRDDRLTVKGECRPFSDADNPGQYDEADYNRSIQAVYKLDSSVILSHKRPVFSLTRLLDVGKERMAAFYSTAFPENVSGVVQAMVLGDKSDFQPELKNYYKANGWLHLVTVSGLHMGFIGAGLYRFLRKRCRVGEWTSEMAAVLLTTLYSLLTGFGFSLQRAWIMFLFQTGSRIFGRTNDFATSTVLSAAAILMRRPMALTYSGLWFSYAAMAGMAVGSHMWETLTKKDWISSRTSLKKLCHAICIQAAIFFTTLPVLLYFSYEIPIYGLLYSLWLIPVISKLIPYMMVVGLTGSFGTQLPGAEQAAYLLCQPVGLFFQGIHGLPAKTWIAGFPSLLWVGIYVLTGSLWLALSVREKGRSLRLMAVRIGFGMSLAVLIFGKRPEALLTCLDVGQGDGLCMMTPEGRTVLIDGGSSSVSQVGIYRILPFLKYYGRQQVDMWFLSHSDEDHISGCREIIKDGQFKICMLILPEVEGDEGLSELADLAKSKGITVRTMAAGDRIRDGETSYQCLYPDRGNVYEDKNTGSLVLLVTAEGGRFLFTGDLTEAGEKALILQEKLENVDILKVAHHGSAYSTTIPFLEQISPACALISAGSDNRYGHPAKETLERLEKQHILWKNTAESGAIFVRSQQGQIIVQTYHNP</sequence>
<dbReference type="InterPro" id="IPR052159">
    <property type="entry name" value="Competence_DNA_uptake"/>
</dbReference>
<proteinExistence type="predicted"/>
<dbReference type="InterPro" id="IPR004477">
    <property type="entry name" value="ComEC_N"/>
</dbReference>
<feature type="transmembrane region" description="Helical" evidence="6">
    <location>
        <begin position="231"/>
        <end position="253"/>
    </location>
</feature>
<dbReference type="EMBL" id="DVLT01000044">
    <property type="protein sequence ID" value="HIU02955.1"/>
    <property type="molecule type" value="Genomic_DNA"/>
</dbReference>
<feature type="transmembrane region" description="Helical" evidence="6">
    <location>
        <begin position="490"/>
        <end position="506"/>
    </location>
</feature>
<protein>
    <submittedName>
        <fullName evidence="8">DNA internalization-related competence protein ComEC/Rec2</fullName>
    </submittedName>
</protein>
<dbReference type="InterPro" id="IPR036866">
    <property type="entry name" value="RibonucZ/Hydroxyglut_hydro"/>
</dbReference>
<evidence type="ECO:0000256" key="6">
    <source>
        <dbReference type="SAM" id="Phobius"/>
    </source>
</evidence>
<dbReference type="GO" id="GO:0005886">
    <property type="term" value="C:plasma membrane"/>
    <property type="evidence" value="ECO:0007669"/>
    <property type="project" value="UniProtKB-SubCell"/>
</dbReference>